<reference evidence="2" key="1">
    <citation type="journal article" date="2019" name="Plant Biotechnol. J.">
        <title>Genome sequencing of the Australian wild diploid species Gossypium australe highlights disease resistance and delayed gland morphogenesis.</title>
        <authorList>
            <person name="Cai Y."/>
            <person name="Cai X."/>
            <person name="Wang Q."/>
            <person name="Wang P."/>
            <person name="Zhang Y."/>
            <person name="Cai C."/>
            <person name="Xu Y."/>
            <person name="Wang K."/>
            <person name="Zhou Z."/>
            <person name="Wang C."/>
            <person name="Geng S."/>
            <person name="Li B."/>
            <person name="Dong Q."/>
            <person name="Hou Y."/>
            <person name="Wang H."/>
            <person name="Ai P."/>
            <person name="Liu Z."/>
            <person name="Yi F."/>
            <person name="Sun M."/>
            <person name="An G."/>
            <person name="Cheng J."/>
            <person name="Zhang Y."/>
            <person name="Shi Q."/>
            <person name="Xie Y."/>
            <person name="Shi X."/>
            <person name="Chang Y."/>
            <person name="Huang F."/>
            <person name="Chen Y."/>
            <person name="Hong S."/>
            <person name="Mi L."/>
            <person name="Sun Q."/>
            <person name="Zhang L."/>
            <person name="Zhou B."/>
            <person name="Peng R."/>
            <person name="Zhang X."/>
            <person name="Liu F."/>
        </authorList>
    </citation>
    <scope>NUCLEOTIDE SEQUENCE [LARGE SCALE GENOMIC DNA]</scope>
    <source>
        <strain evidence="2">cv. PA1801</strain>
    </source>
</reference>
<keyword evidence="2" id="KW-1185">Reference proteome</keyword>
<protein>
    <submittedName>
        <fullName evidence="1">Tetraketide alpha-pyrone reductase 2-like</fullName>
    </submittedName>
</protein>
<evidence type="ECO:0000313" key="1">
    <source>
        <dbReference type="EMBL" id="KAA3461023.1"/>
    </source>
</evidence>
<dbReference type="AlphaFoldDB" id="A0A5B6UUB5"/>
<sequence>MYRVNITTMILSTIKITTCCKRGAHDWKSKGKEGLRGEYPNTTVGFVHIDDVVAAHILAMEECKASGRLVCSSSVAHWTQIIEMLKAKYPSYPFENKCSSQEGDNCAHIMETSKIQKLGFPAFKSVPEMFDDCIKSFQEKGFL</sequence>
<proteinExistence type="predicted"/>
<dbReference type="SUPFAM" id="SSF51735">
    <property type="entry name" value="NAD(P)-binding Rossmann-fold domains"/>
    <property type="match status" value="1"/>
</dbReference>
<organism evidence="1 2">
    <name type="scientific">Gossypium australe</name>
    <dbReference type="NCBI Taxonomy" id="47621"/>
    <lineage>
        <taxon>Eukaryota</taxon>
        <taxon>Viridiplantae</taxon>
        <taxon>Streptophyta</taxon>
        <taxon>Embryophyta</taxon>
        <taxon>Tracheophyta</taxon>
        <taxon>Spermatophyta</taxon>
        <taxon>Magnoliopsida</taxon>
        <taxon>eudicotyledons</taxon>
        <taxon>Gunneridae</taxon>
        <taxon>Pentapetalae</taxon>
        <taxon>rosids</taxon>
        <taxon>malvids</taxon>
        <taxon>Malvales</taxon>
        <taxon>Malvaceae</taxon>
        <taxon>Malvoideae</taxon>
        <taxon>Gossypium</taxon>
    </lineage>
</organism>
<name>A0A5B6UUB5_9ROSI</name>
<dbReference type="Proteomes" id="UP000325315">
    <property type="component" value="Unassembled WGS sequence"/>
</dbReference>
<comment type="caution">
    <text evidence="1">The sequence shown here is derived from an EMBL/GenBank/DDBJ whole genome shotgun (WGS) entry which is preliminary data.</text>
</comment>
<dbReference type="InterPro" id="IPR036291">
    <property type="entry name" value="NAD(P)-bd_dom_sf"/>
</dbReference>
<gene>
    <name evidence="1" type="ORF">EPI10_027631</name>
</gene>
<evidence type="ECO:0000313" key="2">
    <source>
        <dbReference type="Proteomes" id="UP000325315"/>
    </source>
</evidence>
<accession>A0A5B6UUB5</accession>
<dbReference type="EMBL" id="SMMG02000009">
    <property type="protein sequence ID" value="KAA3461023.1"/>
    <property type="molecule type" value="Genomic_DNA"/>
</dbReference>
<dbReference type="OrthoDB" id="2735536at2759"/>
<dbReference type="Gene3D" id="3.40.50.720">
    <property type="entry name" value="NAD(P)-binding Rossmann-like Domain"/>
    <property type="match status" value="1"/>
</dbReference>